<dbReference type="Pfam" id="PF09912">
    <property type="entry name" value="DUF2141"/>
    <property type="match status" value="1"/>
</dbReference>
<evidence type="ECO:0000313" key="3">
    <source>
        <dbReference type="Proteomes" id="UP000245962"/>
    </source>
</evidence>
<reference evidence="2 3" key="1">
    <citation type="submission" date="2018-04" db="EMBL/GenBank/DDBJ databases">
        <title>Marixanthomonas spongiae HN-E44 sp. nov., isolated from a marine sponge.</title>
        <authorList>
            <person name="Luo L."/>
            <person name="Zhuang L."/>
        </authorList>
    </citation>
    <scope>NUCLEOTIDE SEQUENCE [LARGE SCALE GENOMIC DNA]</scope>
    <source>
        <strain evidence="2 3">HN-E44</strain>
    </source>
</reference>
<feature type="chain" id="PRO_5015444648" description="DUF2141 domain-containing protein" evidence="1">
    <location>
        <begin position="20"/>
        <end position="137"/>
    </location>
</feature>
<accession>A0A2U0I3Z6</accession>
<keyword evidence="3" id="KW-1185">Reference proteome</keyword>
<dbReference type="AlphaFoldDB" id="A0A2U0I3Z6"/>
<evidence type="ECO:0000313" key="2">
    <source>
        <dbReference type="EMBL" id="PVW15710.1"/>
    </source>
</evidence>
<dbReference type="Proteomes" id="UP000245962">
    <property type="component" value="Unassembled WGS sequence"/>
</dbReference>
<name>A0A2U0I3Z6_9FLAO</name>
<sequence>MQTIITTVVLVLSSFVLQAQNTIKVKMLDFDNDKGHVLVGLYDTQEHFLDKAFMSRKATIENNTATVTFTNVPDGVYAVSCFHDEDDNEKLNMFMGMMPTEDYGTSKNAPANFGPPKWKDAKFEVKNGETKIFNIKL</sequence>
<feature type="signal peptide" evidence="1">
    <location>
        <begin position="1"/>
        <end position="19"/>
    </location>
</feature>
<dbReference type="RefSeq" id="WP_116693732.1">
    <property type="nucleotide sequence ID" value="NZ_QEHR01000003.1"/>
</dbReference>
<comment type="caution">
    <text evidence="2">The sequence shown here is derived from an EMBL/GenBank/DDBJ whole genome shotgun (WGS) entry which is preliminary data.</text>
</comment>
<evidence type="ECO:0008006" key="4">
    <source>
        <dbReference type="Google" id="ProtNLM"/>
    </source>
</evidence>
<dbReference type="EMBL" id="QEHR01000003">
    <property type="protein sequence ID" value="PVW15710.1"/>
    <property type="molecule type" value="Genomic_DNA"/>
</dbReference>
<gene>
    <name evidence="2" type="ORF">DDV96_05415</name>
</gene>
<dbReference type="InterPro" id="IPR018673">
    <property type="entry name" value="DUF2141"/>
</dbReference>
<keyword evidence="1" id="KW-0732">Signal</keyword>
<evidence type="ECO:0000256" key="1">
    <source>
        <dbReference type="SAM" id="SignalP"/>
    </source>
</evidence>
<dbReference type="OrthoDB" id="9788332at2"/>
<protein>
    <recommendedName>
        <fullName evidence="4">DUF2141 domain-containing protein</fullName>
    </recommendedName>
</protein>
<organism evidence="2 3">
    <name type="scientific">Marixanthomonas spongiae</name>
    <dbReference type="NCBI Taxonomy" id="2174845"/>
    <lineage>
        <taxon>Bacteria</taxon>
        <taxon>Pseudomonadati</taxon>
        <taxon>Bacteroidota</taxon>
        <taxon>Flavobacteriia</taxon>
        <taxon>Flavobacteriales</taxon>
        <taxon>Flavobacteriaceae</taxon>
        <taxon>Marixanthomonas</taxon>
    </lineage>
</organism>
<proteinExistence type="predicted"/>